<gene>
    <name evidence="2" type="ORF">O6P43_015856</name>
</gene>
<organism evidence="2 3">
    <name type="scientific">Quillaja saponaria</name>
    <name type="common">Soap bark tree</name>
    <dbReference type="NCBI Taxonomy" id="32244"/>
    <lineage>
        <taxon>Eukaryota</taxon>
        <taxon>Viridiplantae</taxon>
        <taxon>Streptophyta</taxon>
        <taxon>Embryophyta</taxon>
        <taxon>Tracheophyta</taxon>
        <taxon>Spermatophyta</taxon>
        <taxon>Magnoliopsida</taxon>
        <taxon>eudicotyledons</taxon>
        <taxon>Gunneridae</taxon>
        <taxon>Pentapetalae</taxon>
        <taxon>rosids</taxon>
        <taxon>fabids</taxon>
        <taxon>Fabales</taxon>
        <taxon>Quillajaceae</taxon>
        <taxon>Quillaja</taxon>
    </lineage>
</organism>
<keyword evidence="3" id="KW-1185">Reference proteome</keyword>
<comment type="caution">
    <text evidence="2">The sequence shown here is derived from an EMBL/GenBank/DDBJ whole genome shotgun (WGS) entry which is preliminary data.</text>
</comment>
<proteinExistence type="predicted"/>
<dbReference type="KEGG" id="qsa:O6P43_015856"/>
<evidence type="ECO:0000313" key="3">
    <source>
        <dbReference type="Proteomes" id="UP001163823"/>
    </source>
</evidence>
<dbReference type="Proteomes" id="UP001163823">
    <property type="component" value="Chromosome 6"/>
</dbReference>
<evidence type="ECO:0000313" key="2">
    <source>
        <dbReference type="EMBL" id="KAJ7966378.1"/>
    </source>
</evidence>
<feature type="region of interest" description="Disordered" evidence="1">
    <location>
        <begin position="35"/>
        <end position="85"/>
    </location>
</feature>
<feature type="compositionally biased region" description="Basic and acidic residues" evidence="1">
    <location>
        <begin position="58"/>
        <end position="67"/>
    </location>
</feature>
<name>A0AAD7LYA5_QUISA</name>
<dbReference type="EMBL" id="JARAOO010000006">
    <property type="protein sequence ID" value="KAJ7966378.1"/>
    <property type="molecule type" value="Genomic_DNA"/>
</dbReference>
<dbReference type="AlphaFoldDB" id="A0AAD7LYA5"/>
<accession>A0AAD7LYA5</accession>
<sequence length="85" mass="9422">MCVFSAKRFNTKFSIVNPSKSKGEGHAVHVMNETPRKKPIHATARGCAGSVSTQQPQVDRDSLRSEKSGIPCQEHQGKQKRKDKC</sequence>
<reference evidence="2" key="1">
    <citation type="journal article" date="2023" name="Science">
        <title>Elucidation of the pathway for biosynthesis of saponin adjuvants from the soapbark tree.</title>
        <authorList>
            <person name="Reed J."/>
            <person name="Orme A."/>
            <person name="El-Demerdash A."/>
            <person name="Owen C."/>
            <person name="Martin L.B.B."/>
            <person name="Misra R.C."/>
            <person name="Kikuchi S."/>
            <person name="Rejzek M."/>
            <person name="Martin A.C."/>
            <person name="Harkess A."/>
            <person name="Leebens-Mack J."/>
            <person name="Louveau T."/>
            <person name="Stephenson M.J."/>
            <person name="Osbourn A."/>
        </authorList>
    </citation>
    <scope>NUCLEOTIDE SEQUENCE</scope>
    <source>
        <strain evidence="2">S10</strain>
    </source>
</reference>
<evidence type="ECO:0000256" key="1">
    <source>
        <dbReference type="SAM" id="MobiDB-lite"/>
    </source>
</evidence>
<protein>
    <submittedName>
        <fullName evidence="2">Uncharacterized protein</fullName>
    </submittedName>
</protein>